<comment type="similarity">
    <text evidence="3">Belongs to the CNOT11 family.</text>
</comment>
<dbReference type="EMBL" id="JAPFFF010000008">
    <property type="protein sequence ID" value="KAK8884971.1"/>
    <property type="molecule type" value="Genomic_DNA"/>
</dbReference>
<keyword evidence="5" id="KW-0963">Cytoplasm</keyword>
<evidence type="ECO:0000256" key="9">
    <source>
        <dbReference type="ARBA" id="ARBA00023242"/>
    </source>
</evidence>
<comment type="subcellular location">
    <subcellularLocation>
        <location evidence="2">Cytoplasm</location>
    </subcellularLocation>
    <subcellularLocation>
        <location evidence="1">Nucleus</location>
    </subcellularLocation>
</comment>
<evidence type="ECO:0000256" key="7">
    <source>
        <dbReference type="ARBA" id="ARBA00023158"/>
    </source>
</evidence>
<protein>
    <recommendedName>
        <fullName evidence="4">CCR4-NOT transcription complex subunit 11</fullName>
    </recommendedName>
</protein>
<evidence type="ECO:0000256" key="5">
    <source>
        <dbReference type="ARBA" id="ARBA00022490"/>
    </source>
</evidence>
<evidence type="ECO:0000256" key="2">
    <source>
        <dbReference type="ARBA" id="ARBA00004496"/>
    </source>
</evidence>
<keyword evidence="11" id="KW-1185">Reference proteome</keyword>
<organism evidence="10 11">
    <name type="scientific">Tritrichomonas musculus</name>
    <dbReference type="NCBI Taxonomy" id="1915356"/>
    <lineage>
        <taxon>Eukaryota</taxon>
        <taxon>Metamonada</taxon>
        <taxon>Parabasalia</taxon>
        <taxon>Tritrichomonadida</taxon>
        <taxon>Tritrichomonadidae</taxon>
        <taxon>Tritrichomonas</taxon>
    </lineage>
</organism>
<evidence type="ECO:0000313" key="10">
    <source>
        <dbReference type="EMBL" id="KAK8884971.1"/>
    </source>
</evidence>
<evidence type="ECO:0000256" key="3">
    <source>
        <dbReference type="ARBA" id="ARBA00008030"/>
    </source>
</evidence>
<dbReference type="PANTHER" id="PTHR15975">
    <property type="entry name" value="CCR4-NOT TRANSCRIPTION COMPLEX SUBUNIT 11"/>
    <property type="match status" value="1"/>
</dbReference>
<gene>
    <name evidence="10" type="ORF">M9Y10_044097</name>
</gene>
<evidence type="ECO:0000256" key="8">
    <source>
        <dbReference type="ARBA" id="ARBA00023163"/>
    </source>
</evidence>
<dbReference type="Proteomes" id="UP001470230">
    <property type="component" value="Unassembled WGS sequence"/>
</dbReference>
<proteinExistence type="inferred from homology"/>
<keyword evidence="6" id="KW-0805">Transcription regulation</keyword>
<keyword evidence="8" id="KW-0804">Transcription</keyword>
<name>A0ABR2K1Y0_9EUKA</name>
<keyword evidence="9" id="KW-0539">Nucleus</keyword>
<dbReference type="PANTHER" id="PTHR15975:SF0">
    <property type="entry name" value="CCR4-NOT TRANSCRIPTION COMPLEX SUBUNIT 11"/>
    <property type="match status" value="1"/>
</dbReference>
<evidence type="ECO:0000256" key="1">
    <source>
        <dbReference type="ARBA" id="ARBA00004123"/>
    </source>
</evidence>
<dbReference type="InterPro" id="IPR019312">
    <property type="entry name" value="CNOT11"/>
</dbReference>
<keyword evidence="7" id="KW-0943">RNA-mediated gene silencing</keyword>
<sequence length="408" mass="46956">MLSQEAATRLINLISNVDDTASTIHLKFSSEFSISEKVSSLTNLSLLLPEAILTFNQQVAAAWIIYSEFKELPISENPFISTFTYINQIYISNPNQFCPSLCDMIQIMLNNESLNFLSDLTIIQIMDHEFPNTNSTSQCMQQIHVDNQEVENYPIVLIEKTENNDFDNFLTNDDVLIKLMTSGILLSHFEPIFPRSPPEVTKIMKEEIQYVSGSELPPFFFDQNVASDSKEAAIILLNKSTEEVLDSNESESLLRAIQEYPSIVEITSFSNSKLNCMIDNNHKIAEKYISQSLEKRKDILNFLTNLNISVKTVEIIKYLILNHKVDDDFIQNYITQSMISIQNMQEEDKNIKAMFFCRFILYILNDIKLNQDVLLELRTFCYEFSNKSISEAKRLYQTLEPSKNVSQP</sequence>
<evidence type="ECO:0000256" key="4">
    <source>
        <dbReference type="ARBA" id="ARBA00014872"/>
    </source>
</evidence>
<evidence type="ECO:0000313" key="11">
    <source>
        <dbReference type="Proteomes" id="UP001470230"/>
    </source>
</evidence>
<reference evidence="10 11" key="1">
    <citation type="submission" date="2024-04" db="EMBL/GenBank/DDBJ databases">
        <title>Tritrichomonas musculus Genome.</title>
        <authorList>
            <person name="Alves-Ferreira E."/>
            <person name="Grigg M."/>
            <person name="Lorenzi H."/>
            <person name="Galac M."/>
        </authorList>
    </citation>
    <scope>NUCLEOTIDE SEQUENCE [LARGE SCALE GENOMIC DNA]</scope>
    <source>
        <strain evidence="10 11">EAF2021</strain>
    </source>
</reference>
<accession>A0ABR2K1Y0</accession>
<dbReference type="Pfam" id="PF10155">
    <property type="entry name" value="CNOT11"/>
    <property type="match status" value="1"/>
</dbReference>
<evidence type="ECO:0000256" key="6">
    <source>
        <dbReference type="ARBA" id="ARBA00023015"/>
    </source>
</evidence>
<comment type="caution">
    <text evidence="10">The sequence shown here is derived from an EMBL/GenBank/DDBJ whole genome shotgun (WGS) entry which is preliminary data.</text>
</comment>